<gene>
    <name evidence="3" type="ORF">ACE1B6_29235</name>
</gene>
<protein>
    <submittedName>
        <fullName evidence="3">Uncharacterized protein</fullName>
    </submittedName>
</protein>
<dbReference type="RefSeq" id="WP_413260827.1">
    <property type="nucleotide sequence ID" value="NZ_JBHFNS010000094.1"/>
</dbReference>
<organism evidence="3 4">
    <name type="scientific">Floridaenema fluviatile BLCC-F154</name>
    <dbReference type="NCBI Taxonomy" id="3153640"/>
    <lineage>
        <taxon>Bacteria</taxon>
        <taxon>Bacillati</taxon>
        <taxon>Cyanobacteriota</taxon>
        <taxon>Cyanophyceae</taxon>
        <taxon>Oscillatoriophycideae</taxon>
        <taxon>Aerosakkonematales</taxon>
        <taxon>Aerosakkonemataceae</taxon>
        <taxon>Floridanema</taxon>
        <taxon>Floridanema fluviatile</taxon>
    </lineage>
</organism>
<evidence type="ECO:0000313" key="3">
    <source>
        <dbReference type="EMBL" id="MFB2939356.1"/>
    </source>
</evidence>
<feature type="chain" id="PRO_5045533209" evidence="2">
    <location>
        <begin position="28"/>
        <end position="111"/>
    </location>
</feature>
<sequence>MNSKIYRICLASSFSLCCLFTPKTATAQAIFLYPDNFVDDYQLIALNTVISVTQNREINCTNKATNTGTTTNNPAHNVAITNSKNLELQSSQSKVKTGLEAKSGKKPPRKG</sequence>
<proteinExistence type="predicted"/>
<dbReference type="Proteomes" id="UP001576776">
    <property type="component" value="Unassembled WGS sequence"/>
</dbReference>
<evidence type="ECO:0000313" key="4">
    <source>
        <dbReference type="Proteomes" id="UP001576776"/>
    </source>
</evidence>
<dbReference type="EMBL" id="JBHFNS010000094">
    <property type="protein sequence ID" value="MFB2939356.1"/>
    <property type="molecule type" value="Genomic_DNA"/>
</dbReference>
<evidence type="ECO:0000256" key="1">
    <source>
        <dbReference type="SAM" id="MobiDB-lite"/>
    </source>
</evidence>
<name>A0ABV4YKJ8_9CYAN</name>
<keyword evidence="4" id="KW-1185">Reference proteome</keyword>
<accession>A0ABV4YKJ8</accession>
<keyword evidence="2" id="KW-0732">Signal</keyword>
<comment type="caution">
    <text evidence="3">The sequence shown here is derived from an EMBL/GenBank/DDBJ whole genome shotgun (WGS) entry which is preliminary data.</text>
</comment>
<reference evidence="3 4" key="1">
    <citation type="submission" date="2024-09" db="EMBL/GenBank/DDBJ databases">
        <title>Floridaenema gen nov. (Aerosakkonemataceae, Aerosakkonematales ord. nov., Cyanobacteria) from benthic tropical and subtropical fresh waters, with the description of four new species.</title>
        <authorList>
            <person name="Moretto J.A."/>
            <person name="Berthold D.E."/>
            <person name="Lefler F.W."/>
            <person name="Huang I.-S."/>
            <person name="Laughinghouse H. IV."/>
        </authorList>
    </citation>
    <scope>NUCLEOTIDE SEQUENCE [LARGE SCALE GENOMIC DNA]</scope>
    <source>
        <strain evidence="3 4">BLCC-F154</strain>
    </source>
</reference>
<feature type="signal peptide" evidence="2">
    <location>
        <begin position="1"/>
        <end position="27"/>
    </location>
</feature>
<evidence type="ECO:0000256" key="2">
    <source>
        <dbReference type="SAM" id="SignalP"/>
    </source>
</evidence>
<feature type="region of interest" description="Disordered" evidence="1">
    <location>
        <begin position="90"/>
        <end position="111"/>
    </location>
</feature>